<comment type="subcellular location">
    <subcellularLocation>
        <location evidence="1">Nucleus</location>
        <location evidence="1">Nucleolus</location>
    </subcellularLocation>
</comment>
<evidence type="ECO:0000313" key="9">
    <source>
        <dbReference type="EMBL" id="CAB4256143.1"/>
    </source>
</evidence>
<dbReference type="EMBL" id="CAEFZW010000008">
    <property type="protein sequence ID" value="CAB4256143.1"/>
    <property type="molecule type" value="Genomic_DNA"/>
</dbReference>
<evidence type="ECO:0000256" key="6">
    <source>
        <dbReference type="ARBA" id="ARBA00023054"/>
    </source>
</evidence>
<keyword evidence="10" id="KW-1185">Reference proteome</keyword>
<evidence type="ECO:0000256" key="3">
    <source>
        <dbReference type="ARBA" id="ARBA00018689"/>
    </source>
</evidence>
<dbReference type="GO" id="GO:0000462">
    <property type="term" value="P:maturation of SSU-rRNA from tricistronic rRNA transcript (SSU-rRNA, 5.8S rRNA, LSU-rRNA)"/>
    <property type="evidence" value="ECO:0007669"/>
    <property type="project" value="TreeGrafter"/>
</dbReference>
<evidence type="ECO:0000256" key="7">
    <source>
        <dbReference type="ARBA" id="ARBA00023242"/>
    </source>
</evidence>
<dbReference type="GO" id="GO:0005730">
    <property type="term" value="C:nucleolus"/>
    <property type="evidence" value="ECO:0007669"/>
    <property type="project" value="UniProtKB-SubCell"/>
</dbReference>
<evidence type="ECO:0000313" key="10">
    <source>
        <dbReference type="Proteomes" id="UP000644660"/>
    </source>
</evidence>
<organism evidence="9 10">
    <name type="scientific">Maudiozyma barnettii</name>
    <dbReference type="NCBI Taxonomy" id="61262"/>
    <lineage>
        <taxon>Eukaryota</taxon>
        <taxon>Fungi</taxon>
        <taxon>Dikarya</taxon>
        <taxon>Ascomycota</taxon>
        <taxon>Saccharomycotina</taxon>
        <taxon>Saccharomycetes</taxon>
        <taxon>Saccharomycetales</taxon>
        <taxon>Saccharomycetaceae</taxon>
        <taxon>Maudiozyma</taxon>
    </lineage>
</organism>
<accession>A0A8H2ZJM9</accession>
<dbReference type="PANTHER" id="PTHR33911:SF1">
    <property type="entry name" value="RRNA-PROCESSING PROTEIN EFG1"/>
    <property type="match status" value="1"/>
</dbReference>
<gene>
    <name evidence="9" type="ORF">KABA2_08S04268</name>
</gene>
<comment type="caution">
    <text evidence="9">The sequence shown here is derived from an EMBL/GenBank/DDBJ whole genome shotgun (WGS) entry which is preliminary data.</text>
</comment>
<sequence length="237" mass="27727">MANPKQQRKQRALGSSLEMAQYLGAGTNKIKKRIRDIERLLVKKKDTLPDTVILEKERTLEALKLELNSAELNQKAKKFSTKYHMVRFFERKKALKKYNQCLRKIELIQDDEREAYNKRLLGRKIDVCYVVNFPKTQKYISLYPSMDTPESEDSKSYKKRKEIRDLISKQLEEGKLPVSFEDILKGKTLDKNTHGVDVGGNDGQQTTDNNEKNSKSRKEAKAQEKEEEEEEEDDFFE</sequence>
<dbReference type="GeneID" id="64859215"/>
<dbReference type="GO" id="GO:0030688">
    <property type="term" value="C:preribosome, small subunit precursor"/>
    <property type="evidence" value="ECO:0007669"/>
    <property type="project" value="TreeGrafter"/>
</dbReference>
<keyword evidence="7" id="KW-0539">Nucleus</keyword>
<evidence type="ECO:0000256" key="8">
    <source>
        <dbReference type="SAM" id="MobiDB-lite"/>
    </source>
</evidence>
<dbReference type="OrthoDB" id="47732at2759"/>
<evidence type="ECO:0000256" key="5">
    <source>
        <dbReference type="ARBA" id="ARBA00022552"/>
    </source>
</evidence>
<dbReference type="PANTHER" id="PTHR33911">
    <property type="entry name" value="RRNA-PROCESSING PROTEIN EFG1"/>
    <property type="match status" value="1"/>
</dbReference>
<evidence type="ECO:0000256" key="2">
    <source>
        <dbReference type="ARBA" id="ARBA00006916"/>
    </source>
</evidence>
<reference evidence="9 10" key="1">
    <citation type="submission" date="2020-05" db="EMBL/GenBank/DDBJ databases">
        <authorList>
            <person name="Casaregola S."/>
            <person name="Devillers H."/>
            <person name="Grondin C."/>
        </authorList>
    </citation>
    <scope>NUCLEOTIDE SEQUENCE [LARGE SCALE GENOMIC DNA]</scope>
    <source>
        <strain evidence="9 10">CLIB 1767</strain>
    </source>
</reference>
<evidence type="ECO:0000256" key="1">
    <source>
        <dbReference type="ARBA" id="ARBA00004604"/>
    </source>
</evidence>
<feature type="region of interest" description="Disordered" evidence="8">
    <location>
        <begin position="190"/>
        <end position="237"/>
    </location>
</feature>
<proteinExistence type="inferred from homology"/>
<dbReference type="InterPro" id="IPR050786">
    <property type="entry name" value="EFG1_rRNA-proc"/>
</dbReference>
<dbReference type="InterPro" id="IPR019310">
    <property type="entry name" value="Efg1"/>
</dbReference>
<keyword evidence="5" id="KW-0698">rRNA processing</keyword>
<feature type="compositionally biased region" description="Basic and acidic residues" evidence="8">
    <location>
        <begin position="209"/>
        <end position="224"/>
    </location>
</feature>
<evidence type="ECO:0000256" key="4">
    <source>
        <dbReference type="ARBA" id="ARBA00019827"/>
    </source>
</evidence>
<dbReference type="AlphaFoldDB" id="A0A8H2ZJM9"/>
<name>A0A8H2ZJM9_9SACH</name>
<dbReference type="RefSeq" id="XP_041407987.1">
    <property type="nucleotide sequence ID" value="XM_041552053.1"/>
</dbReference>
<feature type="compositionally biased region" description="Acidic residues" evidence="8">
    <location>
        <begin position="225"/>
        <end position="237"/>
    </location>
</feature>
<comment type="similarity">
    <text evidence="2">Belongs to the EFG1 family.</text>
</comment>
<protein>
    <recommendedName>
        <fullName evidence="3">rRNA-processing protein EFG1</fullName>
    </recommendedName>
    <alternativeName>
        <fullName evidence="4">rRNA-processing protein efg1</fullName>
    </alternativeName>
</protein>
<keyword evidence="6" id="KW-0175">Coiled coil</keyword>
<dbReference type="Proteomes" id="UP000644660">
    <property type="component" value="Unassembled WGS sequence"/>
</dbReference>
<dbReference type="Pfam" id="PF10153">
    <property type="entry name" value="Efg1"/>
    <property type="match status" value="1"/>
</dbReference>